<dbReference type="EMBL" id="CP003630">
    <property type="protein sequence ID" value="AFZ16603.1"/>
    <property type="molecule type" value="Genomic_DNA"/>
</dbReference>
<keyword evidence="2" id="KW-0808">Transferase</keyword>
<keyword evidence="3" id="KW-1185">Reference proteome</keyword>
<dbReference type="HOGENOM" id="CLU_064724_2_0_3"/>
<name>K9W8R4_9CYAN</name>
<sequence>MKLKHLTQANQDYEQTRNFLLQHEAYHSLMFGLLDTIVYSPHRFKSQPYVAMVEKNDTVLAVALQTPPRKLLLSRVEDVQAIALIAQDLYSRQAQLPGVMATASAAKAFAQHWQELTGQPYHEGTRERFYQLETVQPTPVVNGHLRQATLGDRELLIDWCRAFMEEVSEEIVDWEAEEVVDRYLAEGSLHFWQDNIPLSLANFYSSTPNGVRINLVYTPPEHRRKGYATACVAALSQALLDRGYKYCFLSTDLTDPAPNHLYQAIGYQPLDDYMQHYGFDS</sequence>
<organism evidence="2 3">
    <name type="scientific">Allocoleopsis franciscana PCC 7113</name>
    <dbReference type="NCBI Taxonomy" id="1173027"/>
    <lineage>
        <taxon>Bacteria</taxon>
        <taxon>Bacillati</taxon>
        <taxon>Cyanobacteriota</taxon>
        <taxon>Cyanophyceae</taxon>
        <taxon>Coleofasciculales</taxon>
        <taxon>Coleofasciculaceae</taxon>
        <taxon>Allocoleopsis</taxon>
        <taxon>Allocoleopsis franciscana</taxon>
    </lineage>
</organism>
<dbReference type="eggNOG" id="COG3393">
    <property type="taxonomic scope" value="Bacteria"/>
</dbReference>
<keyword evidence="2" id="KW-0012">Acyltransferase</keyword>
<dbReference type="RefSeq" id="WP_015180766.1">
    <property type="nucleotide sequence ID" value="NC_019738.1"/>
</dbReference>
<dbReference type="PATRIC" id="fig|1173027.3.peg.758"/>
<dbReference type="STRING" id="1173027.Mic7113_0690"/>
<evidence type="ECO:0000313" key="3">
    <source>
        <dbReference type="Proteomes" id="UP000010471"/>
    </source>
</evidence>
<dbReference type="CDD" id="cd04301">
    <property type="entry name" value="NAT_SF"/>
    <property type="match status" value="1"/>
</dbReference>
<dbReference type="Proteomes" id="UP000010471">
    <property type="component" value="Chromosome"/>
</dbReference>
<evidence type="ECO:0000259" key="1">
    <source>
        <dbReference type="PROSITE" id="PS51186"/>
    </source>
</evidence>
<protein>
    <submittedName>
        <fullName evidence="2">Putative acyltransferase</fullName>
    </submittedName>
</protein>
<dbReference type="OrthoDB" id="3174529at2"/>
<dbReference type="InterPro" id="IPR016181">
    <property type="entry name" value="Acyl_CoA_acyltransferase"/>
</dbReference>
<reference evidence="2 3" key="1">
    <citation type="submission" date="2012-06" db="EMBL/GenBank/DDBJ databases">
        <title>Finished chromosome of genome of Microcoleus sp. PCC 7113.</title>
        <authorList>
            <consortium name="US DOE Joint Genome Institute"/>
            <person name="Gugger M."/>
            <person name="Coursin T."/>
            <person name="Rippka R."/>
            <person name="Tandeau De Marsac N."/>
            <person name="Huntemann M."/>
            <person name="Wei C.-L."/>
            <person name="Han J."/>
            <person name="Detter J.C."/>
            <person name="Han C."/>
            <person name="Tapia R."/>
            <person name="Chen A."/>
            <person name="Kyrpides N."/>
            <person name="Mavromatis K."/>
            <person name="Markowitz V."/>
            <person name="Szeto E."/>
            <person name="Ivanova N."/>
            <person name="Pagani I."/>
            <person name="Pati A."/>
            <person name="Goodwin L."/>
            <person name="Nordberg H.P."/>
            <person name="Cantor M.N."/>
            <person name="Hua S.X."/>
            <person name="Woyke T."/>
            <person name="Kerfeld C.A."/>
        </authorList>
    </citation>
    <scope>NUCLEOTIDE SEQUENCE [LARGE SCALE GENOMIC DNA]</scope>
    <source>
        <strain evidence="2 3">PCC 7113</strain>
    </source>
</reference>
<dbReference type="Pfam" id="PF08445">
    <property type="entry name" value="FR47"/>
    <property type="match status" value="1"/>
</dbReference>
<dbReference type="InterPro" id="IPR013653">
    <property type="entry name" value="GCN5-like_dom"/>
</dbReference>
<dbReference type="InterPro" id="IPR000182">
    <property type="entry name" value="GNAT_dom"/>
</dbReference>
<dbReference type="PROSITE" id="PS51186">
    <property type="entry name" value="GNAT"/>
    <property type="match status" value="1"/>
</dbReference>
<dbReference type="Gene3D" id="3.40.630.30">
    <property type="match status" value="1"/>
</dbReference>
<dbReference type="SUPFAM" id="SSF55729">
    <property type="entry name" value="Acyl-CoA N-acyltransferases (Nat)"/>
    <property type="match status" value="1"/>
</dbReference>
<accession>K9W8R4</accession>
<proteinExistence type="predicted"/>
<dbReference type="KEGG" id="mic:Mic7113_0690"/>
<dbReference type="AlphaFoldDB" id="K9W8R4"/>
<evidence type="ECO:0000313" key="2">
    <source>
        <dbReference type="EMBL" id="AFZ16603.1"/>
    </source>
</evidence>
<feature type="domain" description="N-acetyltransferase" evidence="1">
    <location>
        <begin position="143"/>
        <end position="281"/>
    </location>
</feature>
<gene>
    <name evidence="2" type="ORF">Mic7113_0690</name>
</gene>
<dbReference type="GO" id="GO:0016747">
    <property type="term" value="F:acyltransferase activity, transferring groups other than amino-acyl groups"/>
    <property type="evidence" value="ECO:0007669"/>
    <property type="project" value="InterPro"/>
</dbReference>